<dbReference type="Gene3D" id="2.60.40.420">
    <property type="entry name" value="Cupredoxins - blue copper proteins"/>
    <property type="match status" value="3"/>
</dbReference>
<gene>
    <name evidence="5" type="ORF">GM1_026_00650</name>
</gene>
<keyword evidence="6" id="KW-1185">Reference proteome</keyword>
<dbReference type="PANTHER" id="PTHR48267:SF1">
    <property type="entry name" value="BILIRUBIN OXIDASE"/>
    <property type="match status" value="1"/>
</dbReference>
<dbReference type="SUPFAM" id="SSF49503">
    <property type="entry name" value="Cupredoxins"/>
    <property type="match status" value="3"/>
</dbReference>
<proteinExistence type="inferred from homology"/>
<dbReference type="PANTHER" id="PTHR48267">
    <property type="entry name" value="CUPREDOXIN SUPERFAMILY PROTEIN"/>
    <property type="match status" value="1"/>
</dbReference>
<evidence type="ECO:0000259" key="4">
    <source>
        <dbReference type="Pfam" id="PF07732"/>
    </source>
</evidence>
<evidence type="ECO:0000256" key="1">
    <source>
        <dbReference type="ARBA" id="ARBA00010609"/>
    </source>
</evidence>
<dbReference type="Pfam" id="PF00394">
    <property type="entry name" value="Cu-oxidase"/>
    <property type="match status" value="1"/>
</dbReference>
<dbReference type="GO" id="GO:0005507">
    <property type="term" value="F:copper ion binding"/>
    <property type="evidence" value="ECO:0007669"/>
    <property type="project" value="InterPro"/>
</dbReference>
<evidence type="ECO:0000313" key="5">
    <source>
        <dbReference type="EMBL" id="GAC81097.1"/>
    </source>
</evidence>
<name>M3UYU2_GORML</name>
<dbReference type="RefSeq" id="WP_008380590.1">
    <property type="nucleotide sequence ID" value="NZ_BAOP01000026.1"/>
</dbReference>
<protein>
    <submittedName>
        <fullName evidence="5">Putative multicopper oxidase</fullName>
    </submittedName>
</protein>
<dbReference type="InterPro" id="IPR006311">
    <property type="entry name" value="TAT_signal"/>
</dbReference>
<dbReference type="InterPro" id="IPR011706">
    <property type="entry name" value="Cu-oxidase_C"/>
</dbReference>
<dbReference type="OrthoDB" id="345021at2"/>
<dbReference type="CDD" id="cd04232">
    <property type="entry name" value="CuRO_1_CueO_FtsP"/>
    <property type="match status" value="1"/>
</dbReference>
<dbReference type="Pfam" id="PF07731">
    <property type="entry name" value="Cu-oxidase_2"/>
    <property type="match status" value="1"/>
</dbReference>
<comment type="caution">
    <text evidence="5">The sequence shown here is derived from an EMBL/GenBank/DDBJ whole genome shotgun (WGS) entry which is preliminary data.</text>
</comment>
<evidence type="ECO:0000259" key="2">
    <source>
        <dbReference type="Pfam" id="PF00394"/>
    </source>
</evidence>
<dbReference type="STRING" id="410332.SAMN04488550_0776"/>
<dbReference type="GO" id="GO:0016491">
    <property type="term" value="F:oxidoreductase activity"/>
    <property type="evidence" value="ECO:0007669"/>
    <property type="project" value="InterPro"/>
</dbReference>
<dbReference type="InterPro" id="IPR008972">
    <property type="entry name" value="Cupredoxin"/>
</dbReference>
<dbReference type="Pfam" id="PF07732">
    <property type="entry name" value="Cu-oxidase_3"/>
    <property type="match status" value="1"/>
</dbReference>
<dbReference type="EMBL" id="BAOP01000026">
    <property type="protein sequence ID" value="GAC81097.1"/>
    <property type="molecule type" value="Genomic_DNA"/>
</dbReference>
<dbReference type="InterPro" id="IPR011707">
    <property type="entry name" value="Cu-oxidase-like_N"/>
</dbReference>
<reference evidence="5 6" key="1">
    <citation type="submission" date="2013-02" db="EMBL/GenBank/DDBJ databases">
        <title>Whole genome shotgun sequence of Gordonia malaquae NBRC 108250.</title>
        <authorList>
            <person name="Yoshida I."/>
            <person name="Hosoyama A."/>
            <person name="Tsuchikane K."/>
            <person name="Ando Y."/>
            <person name="Baba S."/>
            <person name="Ohji S."/>
            <person name="Hamada M."/>
            <person name="Tamura T."/>
            <person name="Yamazoe A."/>
            <person name="Yamazaki S."/>
            <person name="Fujita N."/>
        </authorList>
    </citation>
    <scope>NUCLEOTIDE SEQUENCE [LARGE SCALE GENOMIC DNA]</scope>
    <source>
        <strain evidence="5 6">NBRC 108250</strain>
    </source>
</reference>
<accession>M3UYU2</accession>
<dbReference type="Proteomes" id="UP000035009">
    <property type="component" value="Unassembled WGS sequence"/>
</dbReference>
<dbReference type="AlphaFoldDB" id="M3UYU2"/>
<dbReference type="InterPro" id="IPR045087">
    <property type="entry name" value="Cu-oxidase_fam"/>
</dbReference>
<organism evidence="5 6">
    <name type="scientific">Gordonia malaquae NBRC 108250</name>
    <dbReference type="NCBI Taxonomy" id="1223542"/>
    <lineage>
        <taxon>Bacteria</taxon>
        <taxon>Bacillati</taxon>
        <taxon>Actinomycetota</taxon>
        <taxon>Actinomycetes</taxon>
        <taxon>Mycobacteriales</taxon>
        <taxon>Gordoniaceae</taxon>
        <taxon>Gordonia</taxon>
    </lineage>
</organism>
<dbReference type="eggNOG" id="COG2132">
    <property type="taxonomic scope" value="Bacteria"/>
</dbReference>
<dbReference type="InterPro" id="IPR001117">
    <property type="entry name" value="Cu-oxidase_2nd"/>
</dbReference>
<dbReference type="CDD" id="cd13867">
    <property type="entry name" value="CuRO_2_CueO_FtsP"/>
    <property type="match status" value="1"/>
</dbReference>
<comment type="similarity">
    <text evidence="1">Belongs to the multicopper oxidase family.</text>
</comment>
<feature type="domain" description="Plastocyanin-like" evidence="4">
    <location>
        <begin position="70"/>
        <end position="181"/>
    </location>
</feature>
<dbReference type="PROSITE" id="PS51318">
    <property type="entry name" value="TAT"/>
    <property type="match status" value="1"/>
</dbReference>
<feature type="domain" description="Plastocyanin-like" evidence="2">
    <location>
        <begin position="234"/>
        <end position="300"/>
    </location>
</feature>
<dbReference type="CDD" id="cd13890">
    <property type="entry name" value="CuRO_3_CueO_FtsP"/>
    <property type="match status" value="1"/>
</dbReference>
<evidence type="ECO:0000313" key="6">
    <source>
        <dbReference type="Proteomes" id="UP000035009"/>
    </source>
</evidence>
<evidence type="ECO:0000259" key="3">
    <source>
        <dbReference type="Pfam" id="PF07731"/>
    </source>
</evidence>
<feature type="domain" description="Plastocyanin-like" evidence="3">
    <location>
        <begin position="371"/>
        <end position="486"/>
    </location>
</feature>
<sequence>MDVHETVSRRTLLKGVGLAVLGAGAVACTSRSEPEPEAAAVVVRPLPIPPVLAPRKVGKTKVFSLEARTGTSEIVPGTRTGTWGYNGANLGPTIRVTRGDNVRINVRNALPDTTTVHWHGLHVPPDMDGGPHQPIEAGRAFAARFRVRQQAATLWYHPDLHGSTSLQTSRGLAGMMIVDDAATSRHDLPRRYGMDDIPLILQDKRFTATGALDETDRADVGLLGDTPTVNGITQPTFTATTRRVRFRIVDASTARLYNLAFSDNRRFTVIGTDGGLLDKPMTATSIGISPGERTEIVVDLTPGETVQLRAVAFPGNLGVDDAAPDFGLQDEFDLMTVIGPAPTAPKPRALPTGLNPTLRNSPNTGIAHKRYFDLQWFQINGQLFDPARVDAVVPVGRTEIWTVRNTDTWIHNFHIHGTQFRVLSLDKAHPKPPTAGWKDTVLLPPGAVARLAVRFTDYTSTRWPYQFGCNLMFHQDKGMEGQLVVVRPGQKPSTVLGREPRRRKR</sequence>